<gene>
    <name evidence="2" type="ORF">BV898_03806</name>
</gene>
<organism evidence="2 3">
    <name type="scientific">Hypsibius exemplaris</name>
    <name type="common">Freshwater tardigrade</name>
    <dbReference type="NCBI Taxonomy" id="2072580"/>
    <lineage>
        <taxon>Eukaryota</taxon>
        <taxon>Metazoa</taxon>
        <taxon>Ecdysozoa</taxon>
        <taxon>Tardigrada</taxon>
        <taxon>Eutardigrada</taxon>
        <taxon>Parachela</taxon>
        <taxon>Hypsibioidea</taxon>
        <taxon>Hypsibiidae</taxon>
        <taxon>Hypsibius</taxon>
    </lineage>
</organism>
<reference evidence="3" key="1">
    <citation type="submission" date="2017-01" db="EMBL/GenBank/DDBJ databases">
        <title>Comparative genomics of anhydrobiosis in the tardigrade Hypsibius dujardini.</title>
        <authorList>
            <person name="Yoshida Y."/>
            <person name="Koutsovoulos G."/>
            <person name="Laetsch D."/>
            <person name="Stevens L."/>
            <person name="Kumar S."/>
            <person name="Horikawa D."/>
            <person name="Ishino K."/>
            <person name="Komine S."/>
            <person name="Tomita M."/>
            <person name="Blaxter M."/>
            <person name="Arakawa K."/>
        </authorList>
    </citation>
    <scope>NUCLEOTIDE SEQUENCE [LARGE SCALE GENOMIC DNA]</scope>
    <source>
        <strain evidence="3">Z151</strain>
    </source>
</reference>
<dbReference type="Gene3D" id="2.60.40.60">
    <property type="entry name" value="Cadherins"/>
    <property type="match status" value="1"/>
</dbReference>
<accession>A0A1W0X493</accession>
<sequence length="609" mass="62541">MAIHNLQGIPISGWTIMTHMVVTFLINAYEATPTLIPSPKRFSADDSEAKAISKRDTAGYEASSFIHMQQSRYRFALPKCSPGTPVGKVVAGDQRKAAIHYVIETPSSDVAVNQNTGQLLLINYIQLGVAYEVVVRAISTSGSSFANVTFGCGAFSSTASQSPSSSPNKLILSPNSPLPAAYTFTTKACTPGSPVGILTAPSSSGCIFASIYPSSFYSVISSGVVQLDKPTATTEMLLVRTTCQGQVAATAMVTITSSCSSVPTAQIPTFSLPVYNFFTSKCMAGEPIGTIAASNAVVYVVEPMSAHFNVGPTTGIIQSSGPLTNADYTFTVKAYSSTRAIAVATIKVTSPNCAAPSAGLQFYADAYTFSPTNCSADVFIGQVGTTGGLPGRSSFSVDNPTGSYSIGLTSGAITAVGEPAAGTMRIRAMNSGKTITVPVTIILGACDPASSSSSPSSSSSSSSSVRRMGSSNPDGPVFGMKNYVMTVPACVAGTIAGQVFATSRRADGDVSYSLESENVQVQVDKNSGVISLMTSQATSPVQTAVLAIDSAGNANNVPVTIKCGSSSIGSSGNGNGNRLGTDHNRFNSADAVTAVVPDEISFPVGVDLG</sequence>
<evidence type="ECO:0000313" key="3">
    <source>
        <dbReference type="Proteomes" id="UP000192578"/>
    </source>
</evidence>
<dbReference type="SUPFAM" id="SSF49313">
    <property type="entry name" value="Cadherin-like"/>
    <property type="match status" value="1"/>
</dbReference>
<dbReference type="Proteomes" id="UP000192578">
    <property type="component" value="Unassembled WGS sequence"/>
</dbReference>
<evidence type="ECO:0000313" key="2">
    <source>
        <dbReference type="EMBL" id="OQV22306.1"/>
    </source>
</evidence>
<dbReference type="InterPro" id="IPR015919">
    <property type="entry name" value="Cadherin-like_sf"/>
</dbReference>
<dbReference type="AlphaFoldDB" id="A0A1W0X493"/>
<evidence type="ECO:0000256" key="1">
    <source>
        <dbReference type="SAM" id="MobiDB-lite"/>
    </source>
</evidence>
<dbReference type="OrthoDB" id="10638957at2759"/>
<evidence type="ECO:0008006" key="4">
    <source>
        <dbReference type="Google" id="ProtNLM"/>
    </source>
</evidence>
<protein>
    <recommendedName>
        <fullName evidence="4">Cadherin domain-containing protein</fullName>
    </recommendedName>
</protein>
<keyword evidence="3" id="KW-1185">Reference proteome</keyword>
<proteinExistence type="predicted"/>
<feature type="compositionally biased region" description="Low complexity" evidence="1">
    <location>
        <begin position="450"/>
        <end position="464"/>
    </location>
</feature>
<dbReference type="GO" id="GO:0016020">
    <property type="term" value="C:membrane"/>
    <property type="evidence" value="ECO:0007669"/>
    <property type="project" value="InterPro"/>
</dbReference>
<comment type="caution">
    <text evidence="2">The sequence shown here is derived from an EMBL/GenBank/DDBJ whole genome shotgun (WGS) entry which is preliminary data.</text>
</comment>
<feature type="region of interest" description="Disordered" evidence="1">
    <location>
        <begin position="448"/>
        <end position="473"/>
    </location>
</feature>
<dbReference type="GO" id="GO:0005509">
    <property type="term" value="F:calcium ion binding"/>
    <property type="evidence" value="ECO:0007669"/>
    <property type="project" value="InterPro"/>
</dbReference>
<name>A0A1W0X493_HYPEX</name>
<dbReference type="EMBL" id="MTYJ01000018">
    <property type="protein sequence ID" value="OQV22306.1"/>
    <property type="molecule type" value="Genomic_DNA"/>
</dbReference>